<keyword evidence="1" id="KW-1133">Transmembrane helix</keyword>
<evidence type="ECO:0000313" key="2">
    <source>
        <dbReference type="EMBL" id="KAF5772685.1"/>
    </source>
</evidence>
<accession>A0A9K3EGE0</accession>
<dbReference type="InterPro" id="IPR004158">
    <property type="entry name" value="DUF247_pln"/>
</dbReference>
<proteinExistence type="predicted"/>
<dbReference type="EMBL" id="MNCJ02000328">
    <property type="protein sequence ID" value="KAF5772685.1"/>
    <property type="molecule type" value="Genomic_DNA"/>
</dbReference>
<protein>
    <submittedName>
        <fullName evidence="2">Uncharacterized protein</fullName>
    </submittedName>
</protein>
<reference evidence="2" key="1">
    <citation type="journal article" date="2017" name="Nature">
        <title>The sunflower genome provides insights into oil metabolism, flowering and Asterid evolution.</title>
        <authorList>
            <person name="Badouin H."/>
            <person name="Gouzy J."/>
            <person name="Grassa C.J."/>
            <person name="Murat F."/>
            <person name="Staton S.E."/>
            <person name="Cottret L."/>
            <person name="Lelandais-Briere C."/>
            <person name="Owens G.L."/>
            <person name="Carrere S."/>
            <person name="Mayjonade B."/>
            <person name="Legrand L."/>
            <person name="Gill N."/>
            <person name="Kane N.C."/>
            <person name="Bowers J.E."/>
            <person name="Hubner S."/>
            <person name="Bellec A."/>
            <person name="Berard A."/>
            <person name="Berges H."/>
            <person name="Blanchet N."/>
            <person name="Boniface M.C."/>
            <person name="Brunel D."/>
            <person name="Catrice O."/>
            <person name="Chaidir N."/>
            <person name="Claudel C."/>
            <person name="Donnadieu C."/>
            <person name="Faraut T."/>
            <person name="Fievet G."/>
            <person name="Helmstetter N."/>
            <person name="King M."/>
            <person name="Knapp S.J."/>
            <person name="Lai Z."/>
            <person name="Le Paslier M.C."/>
            <person name="Lippi Y."/>
            <person name="Lorenzon L."/>
            <person name="Mandel J.R."/>
            <person name="Marage G."/>
            <person name="Marchand G."/>
            <person name="Marquand E."/>
            <person name="Bret-Mestries E."/>
            <person name="Morien E."/>
            <person name="Nambeesan S."/>
            <person name="Nguyen T."/>
            <person name="Pegot-Espagnet P."/>
            <person name="Pouilly N."/>
            <person name="Raftis F."/>
            <person name="Sallet E."/>
            <person name="Schiex T."/>
            <person name="Thomas J."/>
            <person name="Vandecasteele C."/>
            <person name="Vares D."/>
            <person name="Vear F."/>
            <person name="Vautrin S."/>
            <person name="Crespi M."/>
            <person name="Mangin B."/>
            <person name="Burke J.M."/>
            <person name="Salse J."/>
            <person name="Munos S."/>
            <person name="Vincourt P."/>
            <person name="Rieseberg L.H."/>
            <person name="Langlade N.B."/>
        </authorList>
    </citation>
    <scope>NUCLEOTIDE SEQUENCE</scope>
    <source>
        <tissue evidence="2">Leaves</tissue>
    </source>
</reference>
<keyword evidence="3" id="KW-1185">Reference proteome</keyword>
<feature type="transmembrane region" description="Helical" evidence="1">
    <location>
        <begin position="440"/>
        <end position="461"/>
    </location>
</feature>
<evidence type="ECO:0000313" key="3">
    <source>
        <dbReference type="Proteomes" id="UP000215914"/>
    </source>
</evidence>
<sequence length="483" mass="56234">MLVQQNQTQGSTGVTIESVIDSIFVPGTNAVGDANANANVNDPLIRIPKVREMGRDTEDFKECYVPKIVSIGPYYFGDPRFQLFEQRKPVFAMSLLSGNKEALRRLYNKLFEMVQELRSFYAKDSTTEFCDNVFTKMMLLDGCFILQCIILHGDFQKWIKPDYQHEWIKLEEIDLIHYRDFLLLENQIPFKVLTEVMKLLNKENHLEKMIQRYLKNAICVSPQKPKLQKWLTSILCLRFDQSLHVERPKLQEMHTKPDHLLHLLHILHTGKVKHSKICMLIDHRCNFRNVSELVDLGIHFKPSDTRSFAYFVFSKGWWGFSPIVKLPPIDVTDGTRARLLNLAAYENCSRDKDRWVSSYISLLDSLIDDTADVKLLRKAWVLQTYMGSDEEVSKLFNGIGKELFMNFGYTVVMQEIQSHYGSLRNRLLSQLKHEYFRSPWAIFALLGALMALLLTGVQTYYTIWSPQGTCDDLCMFLKRNHHL</sequence>
<dbReference type="Pfam" id="PF03140">
    <property type="entry name" value="DUF247"/>
    <property type="match status" value="1"/>
</dbReference>
<dbReference type="PANTHER" id="PTHR31170">
    <property type="entry name" value="BNAC04G53230D PROTEIN"/>
    <property type="match status" value="1"/>
</dbReference>
<gene>
    <name evidence="2" type="ORF">HanXRQr2_Chr13g0580131</name>
</gene>
<dbReference type="Proteomes" id="UP000215914">
    <property type="component" value="Unassembled WGS sequence"/>
</dbReference>
<reference evidence="2" key="2">
    <citation type="submission" date="2020-06" db="EMBL/GenBank/DDBJ databases">
        <title>Helianthus annuus Genome sequencing and assembly Release 2.</title>
        <authorList>
            <person name="Gouzy J."/>
            <person name="Langlade N."/>
            <person name="Munos S."/>
        </authorList>
    </citation>
    <scope>NUCLEOTIDE SEQUENCE</scope>
    <source>
        <tissue evidence="2">Leaves</tissue>
    </source>
</reference>
<dbReference type="Gramene" id="mRNA:HanXRQr2_Chr13g0580131">
    <property type="protein sequence ID" value="CDS:HanXRQr2_Chr13g0580131.1"/>
    <property type="gene ID" value="HanXRQr2_Chr13g0580131"/>
</dbReference>
<evidence type="ECO:0000256" key="1">
    <source>
        <dbReference type="SAM" id="Phobius"/>
    </source>
</evidence>
<dbReference type="AlphaFoldDB" id="A0A9K3EGE0"/>
<organism evidence="2 3">
    <name type="scientific">Helianthus annuus</name>
    <name type="common">Common sunflower</name>
    <dbReference type="NCBI Taxonomy" id="4232"/>
    <lineage>
        <taxon>Eukaryota</taxon>
        <taxon>Viridiplantae</taxon>
        <taxon>Streptophyta</taxon>
        <taxon>Embryophyta</taxon>
        <taxon>Tracheophyta</taxon>
        <taxon>Spermatophyta</taxon>
        <taxon>Magnoliopsida</taxon>
        <taxon>eudicotyledons</taxon>
        <taxon>Gunneridae</taxon>
        <taxon>Pentapetalae</taxon>
        <taxon>asterids</taxon>
        <taxon>campanulids</taxon>
        <taxon>Asterales</taxon>
        <taxon>Asteraceae</taxon>
        <taxon>Asteroideae</taxon>
        <taxon>Heliantheae alliance</taxon>
        <taxon>Heliantheae</taxon>
        <taxon>Helianthus</taxon>
    </lineage>
</organism>
<dbReference type="PANTHER" id="PTHR31170:SF25">
    <property type="entry name" value="BNAA09G04570D PROTEIN"/>
    <property type="match status" value="1"/>
</dbReference>
<name>A0A9K3EGE0_HELAN</name>
<keyword evidence="1" id="KW-0812">Transmembrane</keyword>
<keyword evidence="1" id="KW-0472">Membrane</keyword>
<dbReference type="OrthoDB" id="1849062at2759"/>
<comment type="caution">
    <text evidence="2">The sequence shown here is derived from an EMBL/GenBank/DDBJ whole genome shotgun (WGS) entry which is preliminary data.</text>
</comment>